<keyword evidence="3" id="KW-0813">Transport</keyword>
<protein>
    <recommendedName>
        <fullName evidence="7">Adenosine 3'-phospho 5'-phosphosulfate transporter 1</fullName>
    </recommendedName>
</protein>
<evidence type="ECO:0000256" key="3">
    <source>
        <dbReference type="ARBA" id="ARBA00022448"/>
    </source>
</evidence>
<dbReference type="AlphaFoldDB" id="T1KPE6"/>
<feature type="transmembrane region" description="Helical" evidence="8">
    <location>
        <begin position="377"/>
        <end position="397"/>
    </location>
</feature>
<feature type="transmembrane region" description="Helical" evidence="8">
    <location>
        <begin position="348"/>
        <end position="370"/>
    </location>
</feature>
<reference evidence="9" key="2">
    <citation type="submission" date="2015-06" db="UniProtKB">
        <authorList>
            <consortium name="EnsemblMetazoa"/>
        </authorList>
    </citation>
    <scope>IDENTIFICATION</scope>
</reference>
<keyword evidence="5 8" id="KW-1133">Transmembrane helix</keyword>
<dbReference type="PANTHER" id="PTHR10778">
    <property type="entry name" value="SOLUTE CARRIER FAMILY 35 MEMBER B"/>
    <property type="match status" value="1"/>
</dbReference>
<evidence type="ECO:0000256" key="2">
    <source>
        <dbReference type="ARBA" id="ARBA00010694"/>
    </source>
</evidence>
<proteinExistence type="inferred from homology"/>
<dbReference type="OrthoDB" id="10035043at2759"/>
<organism evidence="9 10">
    <name type="scientific">Tetranychus urticae</name>
    <name type="common">Two-spotted spider mite</name>
    <dbReference type="NCBI Taxonomy" id="32264"/>
    <lineage>
        <taxon>Eukaryota</taxon>
        <taxon>Metazoa</taxon>
        <taxon>Ecdysozoa</taxon>
        <taxon>Arthropoda</taxon>
        <taxon>Chelicerata</taxon>
        <taxon>Arachnida</taxon>
        <taxon>Acari</taxon>
        <taxon>Acariformes</taxon>
        <taxon>Trombidiformes</taxon>
        <taxon>Prostigmata</taxon>
        <taxon>Eleutherengona</taxon>
        <taxon>Raphignathae</taxon>
        <taxon>Tetranychoidea</taxon>
        <taxon>Tetranychidae</taxon>
        <taxon>Tetranychus</taxon>
    </lineage>
</organism>
<feature type="transmembrane region" description="Helical" evidence="8">
    <location>
        <begin position="287"/>
        <end position="304"/>
    </location>
</feature>
<feature type="transmembrane region" description="Helical" evidence="8">
    <location>
        <begin position="324"/>
        <end position="342"/>
    </location>
</feature>
<dbReference type="PANTHER" id="PTHR10778:SF13">
    <property type="entry name" value="ADENOSINE 3'-PHOSPHO 5'-PHOSPHOSULFATE TRANSPORTER 1"/>
    <property type="match status" value="1"/>
</dbReference>
<comment type="subcellular location">
    <subcellularLocation>
        <location evidence="1">Membrane</location>
        <topology evidence="1">Multi-pass membrane protein</topology>
    </subcellularLocation>
</comment>
<evidence type="ECO:0000256" key="1">
    <source>
        <dbReference type="ARBA" id="ARBA00004141"/>
    </source>
</evidence>
<feature type="transmembrane region" description="Helical" evidence="8">
    <location>
        <begin position="155"/>
        <end position="174"/>
    </location>
</feature>
<dbReference type="EnsemblMetazoa" id="tetur17g00150.1">
    <property type="protein sequence ID" value="tetur17g00150.1"/>
    <property type="gene ID" value="tetur17g00150"/>
</dbReference>
<dbReference type="KEGG" id="tut:107366127"/>
<comment type="similarity">
    <text evidence="2">Belongs to the nucleotide-sugar transporter family. SLC35B subfamily.</text>
</comment>
<dbReference type="eggNOG" id="KOG1581">
    <property type="taxonomic scope" value="Eukaryota"/>
</dbReference>
<evidence type="ECO:0000256" key="8">
    <source>
        <dbReference type="SAM" id="Phobius"/>
    </source>
</evidence>
<feature type="transmembrane region" description="Helical" evidence="8">
    <location>
        <begin position="17"/>
        <end position="34"/>
    </location>
</feature>
<dbReference type="GO" id="GO:0046964">
    <property type="term" value="F:3'-phosphoadenosine 5'-phosphosulfate transmembrane transporter activity"/>
    <property type="evidence" value="ECO:0007669"/>
    <property type="project" value="TreeGrafter"/>
</dbReference>
<dbReference type="GO" id="GO:0005789">
    <property type="term" value="C:endoplasmic reticulum membrane"/>
    <property type="evidence" value="ECO:0007669"/>
    <property type="project" value="TreeGrafter"/>
</dbReference>
<dbReference type="Pfam" id="PF08449">
    <property type="entry name" value="UAA"/>
    <property type="match status" value="1"/>
</dbReference>
<evidence type="ECO:0000313" key="9">
    <source>
        <dbReference type="EnsemblMetazoa" id="tetur17g00150.1"/>
    </source>
</evidence>
<dbReference type="InterPro" id="IPR037185">
    <property type="entry name" value="EmrE-like"/>
</dbReference>
<dbReference type="HOGENOM" id="CLU_036019_3_1_1"/>
<feature type="transmembrane region" description="Helical" evidence="8">
    <location>
        <begin position="409"/>
        <end position="432"/>
    </location>
</feature>
<evidence type="ECO:0000256" key="5">
    <source>
        <dbReference type="ARBA" id="ARBA00022989"/>
    </source>
</evidence>
<keyword evidence="10" id="KW-1185">Reference proteome</keyword>
<reference evidence="10" key="1">
    <citation type="submission" date="2011-08" db="EMBL/GenBank/DDBJ databases">
        <authorList>
            <person name="Rombauts S."/>
        </authorList>
    </citation>
    <scope>NUCLEOTIDE SEQUENCE</scope>
    <source>
        <strain evidence="10">London</strain>
    </source>
</reference>
<feature type="transmembrane region" description="Helical" evidence="8">
    <location>
        <begin position="96"/>
        <end position="116"/>
    </location>
</feature>
<sequence length="442" mass="50681">MGDGENFDWFVELLWNLYGYSTVLLPIGIMVYMVKHKHCIPTFSNLKIVRIIVYGRDVNTNGVYDVEQSKQLIDVKKETDEDTKEQDAKNSNRKKLVLFITCFLGLHCSYLIWGVFQEKIMTTEYLISTNRTQFIIKQESLTVKLDKIKFHDSQFLVLINRIFAFLIALVVFTITQARKLPNQSGTPKRLVIAPFHEFFYCSLSNILSSWCQYEALKFVNFPTQVLSKACKIPSVMLMSKLVSNKKYETFEYITSISISFGMILFLHGNHNNDHKNESAITQGSMNSTSKLFNGLIVLACYLIFDSFTSNWEESIYHKYRISSWQMMAAVNLCSVILTLTSLTQQGNLIPALITVTSSNRLLLDCIFLSISSTIGQFFVFFTISHFGALIFAMIMTLRQIFAILLSMNLYHHSISMLSLLGMFVVFASIITSRIMKINKVKK</sequence>
<dbReference type="STRING" id="32264.T1KPE6"/>
<evidence type="ECO:0000256" key="4">
    <source>
        <dbReference type="ARBA" id="ARBA00022692"/>
    </source>
</evidence>
<name>T1KPE6_TETUR</name>
<dbReference type="Proteomes" id="UP000015104">
    <property type="component" value="Unassembled WGS sequence"/>
</dbReference>
<dbReference type="EMBL" id="CAEY01000318">
    <property type="status" value="NOT_ANNOTATED_CDS"/>
    <property type="molecule type" value="Genomic_DNA"/>
</dbReference>
<keyword evidence="6 8" id="KW-0472">Membrane</keyword>
<evidence type="ECO:0000313" key="10">
    <source>
        <dbReference type="Proteomes" id="UP000015104"/>
    </source>
</evidence>
<evidence type="ECO:0000256" key="7">
    <source>
        <dbReference type="ARBA" id="ARBA00039668"/>
    </source>
</evidence>
<dbReference type="SUPFAM" id="SSF103481">
    <property type="entry name" value="Multidrug resistance efflux transporter EmrE"/>
    <property type="match status" value="1"/>
</dbReference>
<dbReference type="GO" id="GO:0000139">
    <property type="term" value="C:Golgi membrane"/>
    <property type="evidence" value="ECO:0007669"/>
    <property type="project" value="TreeGrafter"/>
</dbReference>
<dbReference type="InterPro" id="IPR013657">
    <property type="entry name" value="SCL35B1-4/HUT1"/>
</dbReference>
<gene>
    <name evidence="9" type="primary">107366127</name>
</gene>
<evidence type="ECO:0000256" key="6">
    <source>
        <dbReference type="ARBA" id="ARBA00023136"/>
    </source>
</evidence>
<feature type="transmembrane region" description="Helical" evidence="8">
    <location>
        <begin position="249"/>
        <end position="267"/>
    </location>
</feature>
<accession>T1KPE6</accession>
<dbReference type="OMA" id="KFENTQF"/>
<keyword evidence="4 8" id="KW-0812">Transmembrane</keyword>